<keyword evidence="2" id="KW-0413">Isomerase</keyword>
<dbReference type="Proteomes" id="UP000190961">
    <property type="component" value="Unassembled WGS sequence"/>
</dbReference>
<dbReference type="PANTHER" id="PTHR13887:SF41">
    <property type="entry name" value="THIOREDOXIN SUPERFAMILY PROTEIN"/>
    <property type="match status" value="1"/>
</dbReference>
<organism evidence="2 3">
    <name type="scientific">Ohtaekwangia koreensis</name>
    <dbReference type="NCBI Taxonomy" id="688867"/>
    <lineage>
        <taxon>Bacteria</taxon>
        <taxon>Pseudomonadati</taxon>
        <taxon>Bacteroidota</taxon>
        <taxon>Cytophagia</taxon>
        <taxon>Cytophagales</taxon>
        <taxon>Fulvivirgaceae</taxon>
        <taxon>Ohtaekwangia</taxon>
    </lineage>
</organism>
<dbReference type="CDD" id="cd03024">
    <property type="entry name" value="DsbA_FrnE"/>
    <property type="match status" value="1"/>
</dbReference>
<feature type="domain" description="DSBA-like thioredoxin" evidence="1">
    <location>
        <begin position="20"/>
        <end position="216"/>
    </location>
</feature>
<dbReference type="AlphaFoldDB" id="A0A1T5JJ89"/>
<evidence type="ECO:0000313" key="2">
    <source>
        <dbReference type="EMBL" id="SKC51530.1"/>
    </source>
</evidence>
<evidence type="ECO:0000313" key="3">
    <source>
        <dbReference type="Proteomes" id="UP000190961"/>
    </source>
</evidence>
<dbReference type="STRING" id="688867.SAMN05660236_1162"/>
<dbReference type="PANTHER" id="PTHR13887">
    <property type="entry name" value="GLUTATHIONE S-TRANSFERASE KAPPA"/>
    <property type="match status" value="1"/>
</dbReference>
<sequence length="240" mass="26707">MEKPITMKPITILNKPTIKIDVVSDVVCPWCYIGKRRLEKAMQELSAKYTFEVEYHPFELNPEMPVNGTNQKEYLTEKFGSEDRYEQITNHTTQVAAAEGLKFDFDKQAISPNTRKAHAIVQLAKLKNKAIAVVENLFKAYFTDGVDLSDDKNLIAIAVHAGLDKQDVEKVLAEEASLLQVALLEKEMSKLGISGVPFYIINNKYGVSGAQPSETFINVFKEVSKEVAAGDACDVDGKNC</sequence>
<dbReference type="Gene3D" id="3.40.30.10">
    <property type="entry name" value="Glutaredoxin"/>
    <property type="match status" value="1"/>
</dbReference>
<protein>
    <submittedName>
        <fullName evidence="2">Predicted dithiol-disulfide isomerase, DsbA family</fullName>
    </submittedName>
</protein>
<dbReference type="InterPro" id="IPR001853">
    <property type="entry name" value="DSBA-like_thioredoxin_dom"/>
</dbReference>
<proteinExistence type="predicted"/>
<dbReference type="EMBL" id="FUZU01000001">
    <property type="protein sequence ID" value="SKC51530.1"/>
    <property type="molecule type" value="Genomic_DNA"/>
</dbReference>
<gene>
    <name evidence="2" type="ORF">SAMN05660236_1162</name>
</gene>
<keyword evidence="3" id="KW-1185">Reference proteome</keyword>
<dbReference type="Pfam" id="PF01323">
    <property type="entry name" value="DSBA"/>
    <property type="match status" value="1"/>
</dbReference>
<name>A0A1T5JJ89_9BACT</name>
<dbReference type="GO" id="GO:0016853">
    <property type="term" value="F:isomerase activity"/>
    <property type="evidence" value="ECO:0007669"/>
    <property type="project" value="UniProtKB-KW"/>
</dbReference>
<evidence type="ECO:0000259" key="1">
    <source>
        <dbReference type="Pfam" id="PF01323"/>
    </source>
</evidence>
<reference evidence="2 3" key="1">
    <citation type="submission" date="2017-02" db="EMBL/GenBank/DDBJ databases">
        <authorList>
            <person name="Peterson S.W."/>
        </authorList>
    </citation>
    <scope>NUCLEOTIDE SEQUENCE [LARGE SCALE GENOMIC DNA]</scope>
    <source>
        <strain evidence="2 3">DSM 25262</strain>
    </source>
</reference>
<dbReference type="InterPro" id="IPR036249">
    <property type="entry name" value="Thioredoxin-like_sf"/>
</dbReference>
<dbReference type="OrthoDB" id="9799122at2"/>
<dbReference type="GO" id="GO:0016491">
    <property type="term" value="F:oxidoreductase activity"/>
    <property type="evidence" value="ECO:0007669"/>
    <property type="project" value="InterPro"/>
</dbReference>
<dbReference type="RefSeq" id="WP_079685720.1">
    <property type="nucleotide sequence ID" value="NZ_FUZU01000001.1"/>
</dbReference>
<dbReference type="SUPFAM" id="SSF52833">
    <property type="entry name" value="Thioredoxin-like"/>
    <property type="match status" value="1"/>
</dbReference>
<accession>A0A1T5JJ89</accession>